<evidence type="ECO:0000313" key="3">
    <source>
        <dbReference type="Proteomes" id="UP000645828"/>
    </source>
</evidence>
<organism evidence="2 3">
    <name type="scientific">Nyctereutes procyonoides</name>
    <name type="common">Raccoon dog</name>
    <name type="synonym">Canis procyonoides</name>
    <dbReference type="NCBI Taxonomy" id="34880"/>
    <lineage>
        <taxon>Eukaryota</taxon>
        <taxon>Metazoa</taxon>
        <taxon>Chordata</taxon>
        <taxon>Craniata</taxon>
        <taxon>Vertebrata</taxon>
        <taxon>Euteleostomi</taxon>
        <taxon>Mammalia</taxon>
        <taxon>Eutheria</taxon>
        <taxon>Laurasiatheria</taxon>
        <taxon>Carnivora</taxon>
        <taxon>Caniformia</taxon>
        <taxon>Canidae</taxon>
        <taxon>Nyctereutes</taxon>
    </lineage>
</organism>
<evidence type="ECO:0000313" key="2">
    <source>
        <dbReference type="EMBL" id="CAD7684679.1"/>
    </source>
</evidence>
<comment type="caution">
    <text evidence="2">The sequence shown here is derived from an EMBL/GenBank/DDBJ whole genome shotgun (WGS) entry which is preliminary data.</text>
</comment>
<feature type="compositionally biased region" description="Pro residues" evidence="1">
    <location>
        <begin position="93"/>
        <end position="102"/>
    </location>
</feature>
<dbReference type="Proteomes" id="UP000645828">
    <property type="component" value="Unassembled WGS sequence"/>
</dbReference>
<name>A0A811Z8V3_NYCPR</name>
<proteinExistence type="predicted"/>
<evidence type="ECO:0000256" key="1">
    <source>
        <dbReference type="SAM" id="MobiDB-lite"/>
    </source>
</evidence>
<sequence>MVTAGRSCPLRYIPSTLRPHKWPKEDKRSPPKLLLRQVNGGGREGGFVSNPCTEISVSPARPPPAPRILSVRGGASFTAPALAGRDARQGRPCPAPEPPSRHPCPKPARRASVSQTKHSGNRPGRPRPACRRRDLPSKCWEAPSLPAPLPLWRGSALQASLGPRRDPSASVLSQEGKKSLLEDFASPRQLSDCFPQVRGKRTAGSNYHLKATGLLETTFVFCSFCQRLEISFRLQMSEMRFYFLRQRERGRDTGRRRSRHHTESLRWDSIQHLQGLQDQALGCRRRQTAAPPRLLQYPPF</sequence>
<dbReference type="EMBL" id="CAJHUB010000759">
    <property type="protein sequence ID" value="CAD7684679.1"/>
    <property type="molecule type" value="Genomic_DNA"/>
</dbReference>
<feature type="region of interest" description="Disordered" evidence="1">
    <location>
        <begin position="15"/>
        <end position="133"/>
    </location>
</feature>
<keyword evidence="3" id="KW-1185">Reference proteome</keyword>
<gene>
    <name evidence="2" type="ORF">NYPRO_LOCUS17472</name>
</gene>
<dbReference type="AlphaFoldDB" id="A0A811Z8V3"/>
<accession>A0A811Z8V3</accession>
<protein>
    <submittedName>
        <fullName evidence="2">(raccoon dog) hypothetical protein</fullName>
    </submittedName>
</protein>
<reference evidence="2" key="1">
    <citation type="submission" date="2020-12" db="EMBL/GenBank/DDBJ databases">
        <authorList>
            <consortium name="Molecular Ecology Group"/>
        </authorList>
    </citation>
    <scope>NUCLEOTIDE SEQUENCE</scope>
    <source>
        <strain evidence="2">TBG_1078</strain>
    </source>
</reference>